<dbReference type="Gene3D" id="1.20.1250.20">
    <property type="entry name" value="MFS general substrate transporter like domains"/>
    <property type="match status" value="1"/>
</dbReference>
<evidence type="ECO:0000256" key="6">
    <source>
        <dbReference type="SAM" id="MobiDB-lite"/>
    </source>
</evidence>
<evidence type="ECO:0000256" key="1">
    <source>
        <dbReference type="ARBA" id="ARBA00004141"/>
    </source>
</evidence>
<evidence type="ECO:0000256" key="5">
    <source>
        <dbReference type="ARBA" id="ARBA00023136"/>
    </source>
</evidence>
<feature type="transmembrane region" description="Helical" evidence="7">
    <location>
        <begin position="183"/>
        <end position="207"/>
    </location>
</feature>
<feature type="region of interest" description="Disordered" evidence="6">
    <location>
        <begin position="535"/>
        <end position="620"/>
    </location>
</feature>
<dbReference type="InParanoid" id="A0A507BD53"/>
<evidence type="ECO:0000313" key="10">
    <source>
        <dbReference type="Proteomes" id="UP000319257"/>
    </source>
</evidence>
<proteinExistence type="predicted"/>
<organism evidence="9 10">
    <name type="scientific">Thyridium curvatum</name>
    <dbReference type="NCBI Taxonomy" id="1093900"/>
    <lineage>
        <taxon>Eukaryota</taxon>
        <taxon>Fungi</taxon>
        <taxon>Dikarya</taxon>
        <taxon>Ascomycota</taxon>
        <taxon>Pezizomycotina</taxon>
        <taxon>Sordariomycetes</taxon>
        <taxon>Sordariomycetidae</taxon>
        <taxon>Thyridiales</taxon>
        <taxon>Thyridiaceae</taxon>
        <taxon>Thyridium</taxon>
    </lineage>
</organism>
<keyword evidence="3 7" id="KW-0812">Transmembrane</keyword>
<feature type="transmembrane region" description="Helical" evidence="7">
    <location>
        <begin position="465"/>
        <end position="486"/>
    </location>
</feature>
<accession>A0A507BD53</accession>
<feature type="compositionally biased region" description="Polar residues" evidence="6">
    <location>
        <begin position="567"/>
        <end position="577"/>
    </location>
</feature>
<dbReference type="PANTHER" id="PTHR23504">
    <property type="entry name" value="MAJOR FACILITATOR SUPERFAMILY DOMAIN-CONTAINING PROTEIN 10"/>
    <property type="match status" value="1"/>
</dbReference>
<evidence type="ECO:0000313" key="9">
    <source>
        <dbReference type="EMBL" id="TPX17196.1"/>
    </source>
</evidence>
<reference evidence="9 10" key="1">
    <citation type="submission" date="2019-06" db="EMBL/GenBank/DDBJ databases">
        <title>Draft genome sequence of the filamentous fungus Phialemoniopsis curvata isolated from diesel fuel.</title>
        <authorList>
            <person name="Varaljay V.A."/>
            <person name="Lyon W.J."/>
            <person name="Crouch A.L."/>
            <person name="Drake C.E."/>
            <person name="Hollomon J.M."/>
            <person name="Nadeau L.J."/>
            <person name="Nunn H.S."/>
            <person name="Stevenson B.S."/>
            <person name="Bojanowski C.L."/>
            <person name="Crookes-Goodson W.J."/>
        </authorList>
    </citation>
    <scope>NUCLEOTIDE SEQUENCE [LARGE SCALE GENOMIC DNA]</scope>
    <source>
        <strain evidence="9 10">D216</strain>
    </source>
</reference>
<feature type="transmembrane region" description="Helical" evidence="7">
    <location>
        <begin position="337"/>
        <end position="356"/>
    </location>
</feature>
<dbReference type="OrthoDB" id="10262656at2759"/>
<comment type="subcellular location">
    <subcellularLocation>
        <location evidence="1">Membrane</location>
        <topology evidence="1">Multi-pass membrane protein</topology>
    </subcellularLocation>
</comment>
<feature type="transmembrane region" description="Helical" evidence="7">
    <location>
        <begin position="141"/>
        <end position="163"/>
    </location>
</feature>
<dbReference type="PROSITE" id="PS50850">
    <property type="entry name" value="MFS"/>
    <property type="match status" value="1"/>
</dbReference>
<dbReference type="Pfam" id="PF07690">
    <property type="entry name" value="MFS_1"/>
    <property type="match status" value="2"/>
</dbReference>
<dbReference type="PANTHER" id="PTHR23504:SF8">
    <property type="entry name" value="TRANSPORTER, PUTATIVE (AFU_ORTHOLOGUE AFUA_1G03730)-RELATED"/>
    <property type="match status" value="1"/>
</dbReference>
<protein>
    <recommendedName>
        <fullName evidence="8">Major facilitator superfamily (MFS) profile domain-containing protein</fullName>
    </recommendedName>
</protein>
<feature type="transmembrane region" description="Helical" evidence="7">
    <location>
        <begin position="368"/>
        <end position="390"/>
    </location>
</feature>
<feature type="transmembrane region" description="Helical" evidence="7">
    <location>
        <begin position="434"/>
        <end position="459"/>
    </location>
</feature>
<feature type="transmembrane region" description="Helical" evidence="7">
    <location>
        <begin position="279"/>
        <end position="300"/>
    </location>
</feature>
<dbReference type="RefSeq" id="XP_030998907.1">
    <property type="nucleotide sequence ID" value="XM_031137601.1"/>
</dbReference>
<keyword evidence="2" id="KW-0813">Transport</keyword>
<dbReference type="InterPro" id="IPR036259">
    <property type="entry name" value="MFS_trans_sf"/>
</dbReference>
<comment type="caution">
    <text evidence="9">The sequence shown here is derived from an EMBL/GenBank/DDBJ whole genome shotgun (WGS) entry which is preliminary data.</text>
</comment>
<evidence type="ECO:0000256" key="2">
    <source>
        <dbReference type="ARBA" id="ARBA00022448"/>
    </source>
</evidence>
<keyword evidence="10" id="KW-1185">Reference proteome</keyword>
<name>A0A507BD53_9PEZI</name>
<dbReference type="CDD" id="cd17330">
    <property type="entry name" value="MFS_SLC46_TetA_like"/>
    <property type="match status" value="1"/>
</dbReference>
<dbReference type="InterPro" id="IPR011701">
    <property type="entry name" value="MFS"/>
</dbReference>
<dbReference type="SUPFAM" id="SSF103473">
    <property type="entry name" value="MFS general substrate transporter"/>
    <property type="match status" value="1"/>
</dbReference>
<dbReference type="AlphaFoldDB" id="A0A507BD53"/>
<dbReference type="GO" id="GO:0016020">
    <property type="term" value="C:membrane"/>
    <property type="evidence" value="ECO:0007669"/>
    <property type="project" value="UniProtKB-SubCell"/>
</dbReference>
<evidence type="ECO:0000259" key="8">
    <source>
        <dbReference type="PROSITE" id="PS50850"/>
    </source>
</evidence>
<evidence type="ECO:0000256" key="3">
    <source>
        <dbReference type="ARBA" id="ARBA00022692"/>
    </source>
</evidence>
<evidence type="ECO:0000256" key="7">
    <source>
        <dbReference type="SAM" id="Phobius"/>
    </source>
</evidence>
<feature type="compositionally biased region" description="Basic and acidic residues" evidence="6">
    <location>
        <begin position="598"/>
        <end position="620"/>
    </location>
</feature>
<feature type="domain" description="Major facilitator superfamily (MFS) profile" evidence="8">
    <location>
        <begin position="13"/>
        <end position="492"/>
    </location>
</feature>
<feature type="transmembrane region" description="Helical" evidence="7">
    <location>
        <begin position="106"/>
        <end position="129"/>
    </location>
</feature>
<dbReference type="InterPro" id="IPR020846">
    <property type="entry name" value="MFS_dom"/>
</dbReference>
<dbReference type="Proteomes" id="UP000319257">
    <property type="component" value="Unassembled WGS sequence"/>
</dbReference>
<gene>
    <name evidence="9" type="ORF">E0L32_003314</name>
</gene>
<evidence type="ECO:0000256" key="4">
    <source>
        <dbReference type="ARBA" id="ARBA00022989"/>
    </source>
</evidence>
<feature type="transmembrane region" description="Helical" evidence="7">
    <location>
        <begin position="83"/>
        <end position="100"/>
    </location>
</feature>
<dbReference type="EMBL" id="SKBQ01000014">
    <property type="protein sequence ID" value="TPX17196.1"/>
    <property type="molecule type" value="Genomic_DNA"/>
</dbReference>
<keyword evidence="5 7" id="KW-0472">Membrane</keyword>
<sequence>MAKDLEPRLPTKQLAILAVVRFSEPLALTSVFPYLPEMIKGFGIGKNDIAKWAGIVGAIFSISQSLTAVPWGWASDRIGRKPTILLGLTCTMICFIFWGISTSLPMAIAVRALLGAGNGNVGIIRTMVAEMVPEKVLQPKAFSIMPLVWSIGSVFGPAFGGFFAKPAEQYPSLFGNIEFLKKFPFALPNLVACVFFTLSVITAALFLEETLASKKHSRDWGLVLGEKLTRSFQRHPRPHLRRHSLVDAEASAPLLTQDERDPADLIVDITPEPKTGDIFTYDTIMALVCYTFLALHSVAYDQVLPVFLNYPTQVPDKHNTKLPFKFSGGFGLESGRIGTIFTAYGVACGVIQFFIFPPLCTRFGSLRCYRLAMLLYPVVYLVTPYTGLIQTERTRYAALGLILLVKGFVGIIGFPCITIMLTNAAPSLKILGTLNGFATTFSGVGRAAGPALTGAAFTWGVQRGYMITGWWTLAAIAVLGAVPPFFMREGEGPYRPVDARDIEELYEEAMLDIDADGDDGSDDDDDDGLARDAQRKLAASKNARSVPEETVIPEPDDLAPVSPPLSPQSIVKRSSTIVGGPGPAGAHVRLRSMSAGGKDLEHNRDDPDWRAKQGDDEIEG</sequence>
<dbReference type="GO" id="GO:0022857">
    <property type="term" value="F:transmembrane transporter activity"/>
    <property type="evidence" value="ECO:0007669"/>
    <property type="project" value="InterPro"/>
</dbReference>
<dbReference type="GeneID" id="41970761"/>
<feature type="transmembrane region" description="Helical" evidence="7">
    <location>
        <begin position="396"/>
        <end position="422"/>
    </location>
</feature>
<feature type="transmembrane region" description="Helical" evidence="7">
    <location>
        <begin position="52"/>
        <end position="71"/>
    </location>
</feature>
<keyword evidence="4 7" id="KW-1133">Transmembrane helix</keyword>
<dbReference type="FunCoup" id="A0A507BD53">
    <property type="interactions" value="65"/>
</dbReference>